<feature type="transmembrane region" description="Helical" evidence="1">
    <location>
        <begin position="119"/>
        <end position="143"/>
    </location>
</feature>
<keyword evidence="1" id="KW-0472">Membrane</keyword>
<keyword evidence="1" id="KW-1133">Transmembrane helix</keyword>
<evidence type="ECO:0000256" key="1">
    <source>
        <dbReference type="SAM" id="Phobius"/>
    </source>
</evidence>
<keyword evidence="3" id="KW-1185">Reference proteome</keyword>
<evidence type="ECO:0000313" key="2">
    <source>
        <dbReference type="EMBL" id="CBY16387.1"/>
    </source>
</evidence>
<dbReference type="EMBL" id="FN654150">
    <property type="protein sequence ID" value="CBY16387.1"/>
    <property type="molecule type" value="Genomic_DNA"/>
</dbReference>
<sequence length="271" mass="31254">MTLFGGDPLLFGFQEFTGESSVLSFWCQSRNLDERRDNVPAFLCSMWFCASMCCALMWRHALRDVLKYRLAKAELLQPRLYWFCYFWALESAFGLLACRSVNYTAEELRGEKTSAVSKMVVILTALTREVFANAACLTIILPWEYNISPKWIFITSCMGSGLLGRSFSFAIYCGFCITIYQIVNNTKAYQGQETVSKMFKAFTISAVLYGTIYLTGNSVLAVWFNLLCWCTLKVLVNSFWQLDSYYWDQHQTNDHKLQHIFIKKLSSKKTD</sequence>
<reference evidence="2 3" key="1">
    <citation type="journal article" date="2010" name="Science">
        <title>Plasticity of animal genome architecture unmasked by rapid evolution of a pelagic tunicate.</title>
        <authorList>
            <person name="Denoeud F."/>
            <person name="Henriet S."/>
            <person name="Mungpakdee S."/>
            <person name="Aury J.M."/>
            <person name="Da Silva C."/>
            <person name="Brinkmann H."/>
            <person name="Mikhaleva J."/>
            <person name="Olsen L.C."/>
            <person name="Jubin C."/>
            <person name="Canestro C."/>
            <person name="Bouquet J.M."/>
            <person name="Danks G."/>
            <person name="Poulain J."/>
            <person name="Campsteijn C."/>
            <person name="Adamski M."/>
            <person name="Cross I."/>
            <person name="Yadetie F."/>
            <person name="Muffato M."/>
            <person name="Louis A."/>
            <person name="Butcher S."/>
            <person name="Tsagkogeorga G."/>
            <person name="Konrad A."/>
            <person name="Singh S."/>
            <person name="Jensen M.F."/>
            <person name="Cong E.H."/>
            <person name="Eikeseth-Otteraa H."/>
            <person name="Noel B."/>
            <person name="Anthouard V."/>
            <person name="Porcel B.M."/>
            <person name="Kachouri-Lafond R."/>
            <person name="Nishino A."/>
            <person name="Ugolini M."/>
            <person name="Chourrout P."/>
            <person name="Nishida H."/>
            <person name="Aasland R."/>
            <person name="Huzurbazar S."/>
            <person name="Westhof E."/>
            <person name="Delsuc F."/>
            <person name="Lehrach H."/>
            <person name="Reinhardt R."/>
            <person name="Weissenbach J."/>
            <person name="Roy S.W."/>
            <person name="Artiguenave F."/>
            <person name="Postlethwait J.H."/>
            <person name="Manak J.R."/>
            <person name="Thompson E.M."/>
            <person name="Jaillon O."/>
            <person name="Du Pasquier L."/>
            <person name="Boudinot P."/>
            <person name="Liberles D.A."/>
            <person name="Volff J.N."/>
            <person name="Philippe H."/>
            <person name="Lenhard B."/>
            <person name="Roest Crollius H."/>
            <person name="Wincker P."/>
            <person name="Chourrout D."/>
        </authorList>
    </citation>
    <scope>NUCLEOTIDE SEQUENCE [LARGE SCALE GENOMIC DNA]</scope>
</reference>
<feature type="transmembrane region" description="Helical" evidence="1">
    <location>
        <begin position="163"/>
        <end position="183"/>
    </location>
</feature>
<gene>
    <name evidence="2" type="ORF">GSOID_T00001540001</name>
</gene>
<keyword evidence="1" id="KW-0812">Transmembrane</keyword>
<dbReference type="Proteomes" id="UP000001307">
    <property type="component" value="Unassembled WGS sequence"/>
</dbReference>
<organism evidence="2 3">
    <name type="scientific">Oikopleura dioica</name>
    <name type="common">Tunicate</name>
    <dbReference type="NCBI Taxonomy" id="34765"/>
    <lineage>
        <taxon>Eukaryota</taxon>
        <taxon>Metazoa</taxon>
        <taxon>Chordata</taxon>
        <taxon>Tunicata</taxon>
        <taxon>Appendicularia</taxon>
        <taxon>Copelata</taxon>
        <taxon>Oikopleuridae</taxon>
        <taxon>Oikopleura</taxon>
    </lineage>
</organism>
<name>E4Y3I3_OIKDI</name>
<accession>E4Y3I3</accession>
<dbReference type="AlphaFoldDB" id="E4Y3I3"/>
<feature type="transmembrane region" description="Helical" evidence="1">
    <location>
        <begin position="39"/>
        <end position="60"/>
    </location>
</feature>
<feature type="transmembrane region" description="Helical" evidence="1">
    <location>
        <begin position="80"/>
        <end position="98"/>
    </location>
</feature>
<evidence type="ECO:0000313" key="3">
    <source>
        <dbReference type="Proteomes" id="UP000001307"/>
    </source>
</evidence>
<proteinExistence type="predicted"/>
<protein>
    <submittedName>
        <fullName evidence="2">Uncharacterized protein</fullName>
    </submittedName>
</protein>
<dbReference type="InParanoid" id="E4Y3I3"/>
<dbReference type="OrthoDB" id="10279080at2759"/>